<feature type="compositionally biased region" description="Basic and acidic residues" evidence="2">
    <location>
        <begin position="118"/>
        <end position="132"/>
    </location>
</feature>
<feature type="coiled-coil region" evidence="1">
    <location>
        <begin position="30"/>
        <end position="61"/>
    </location>
</feature>
<keyword evidence="1" id="KW-0175">Coiled coil</keyword>
<reference evidence="3 4" key="1">
    <citation type="submission" date="2014-07" db="EMBL/GenBank/DDBJ databases">
        <title>The genome sequence of Salmonella phage 9NA shows that it represents an unstudied type of tailed phage.</title>
        <authorList>
            <person name="Casjens S.R."/>
            <person name="Leavitt J.C."/>
            <person name="Hatfull G.F."/>
            <person name="Hendrix R.W."/>
        </authorList>
    </citation>
    <scope>NUCLEOTIDE SEQUENCE [LARGE SCALE GENOMIC DNA]</scope>
</reference>
<dbReference type="RefSeq" id="YP_009101229.1">
    <property type="nucleotide sequence ID" value="NC_025443.1"/>
</dbReference>
<evidence type="ECO:0000313" key="4">
    <source>
        <dbReference type="Proteomes" id="UP000026985"/>
    </source>
</evidence>
<proteinExistence type="predicted"/>
<evidence type="ECO:0000256" key="1">
    <source>
        <dbReference type="SAM" id="Coils"/>
    </source>
</evidence>
<sequence>MIIRSVLITVVATVLVLGAGAYTCYQAGYKARVNEERQEHLNDAEREQQRLKAQQELADDVLRGIADWSQNTKIVEIRHEKTNTIFRNECLTPEYQRLYNERVTEAESRLSGRAGSEVSDRKLTTVKRSDGN</sequence>
<evidence type="ECO:0008006" key="5">
    <source>
        <dbReference type="Google" id="ProtNLM"/>
    </source>
</evidence>
<name>A0A060D5S6_9CAUD</name>
<organism evidence="3 4">
    <name type="scientific">Salmonella phage 9NA</name>
    <dbReference type="NCBI Taxonomy" id="1113547"/>
    <lineage>
        <taxon>Viruses</taxon>
        <taxon>Duplodnaviria</taxon>
        <taxon>Heunggongvirae</taxon>
        <taxon>Uroviricota</taxon>
        <taxon>Caudoviricetes</taxon>
        <taxon>Nonanavirus</taxon>
        <taxon>Nonanavirus nv9NA</taxon>
    </lineage>
</organism>
<dbReference type="EMBL" id="KJ802832">
    <property type="protein sequence ID" value="AIB07062.1"/>
    <property type="molecule type" value="Genomic_DNA"/>
</dbReference>
<keyword evidence="4" id="KW-1185">Reference proteome</keyword>
<dbReference type="KEGG" id="vg:22110917"/>
<evidence type="ECO:0000313" key="3">
    <source>
        <dbReference type="EMBL" id="AIB07062.1"/>
    </source>
</evidence>
<evidence type="ECO:0000256" key="2">
    <source>
        <dbReference type="SAM" id="MobiDB-lite"/>
    </source>
</evidence>
<feature type="region of interest" description="Disordered" evidence="2">
    <location>
        <begin position="106"/>
        <end position="132"/>
    </location>
</feature>
<dbReference type="Proteomes" id="UP000026985">
    <property type="component" value="Segment"/>
</dbReference>
<dbReference type="OrthoDB" id="15276at10239"/>
<protein>
    <recommendedName>
        <fullName evidence="5">I-spanin</fullName>
    </recommendedName>
</protein>
<gene>
    <name evidence="3" type="ORF">9NA_059</name>
</gene>
<accession>A0A060D5S6</accession>